<dbReference type="HAMAP" id="MF_00661">
    <property type="entry name" value="DEAD_helicase_RhlB"/>
    <property type="match status" value="1"/>
</dbReference>
<dbReference type="InterPro" id="IPR014001">
    <property type="entry name" value="Helicase_ATP-bd"/>
</dbReference>
<dbReference type="SUPFAM" id="SSF52540">
    <property type="entry name" value="P-loop containing nucleoside triphosphate hydrolases"/>
    <property type="match status" value="1"/>
</dbReference>
<dbReference type="PROSITE" id="PS51194">
    <property type="entry name" value="HELICASE_CTER"/>
    <property type="match status" value="1"/>
</dbReference>
<evidence type="ECO:0000256" key="8">
    <source>
        <dbReference type="PROSITE-ProRule" id="PRU00552"/>
    </source>
</evidence>
<dbReference type="SMART" id="SM00487">
    <property type="entry name" value="DEXDc"/>
    <property type="match status" value="1"/>
</dbReference>
<dbReference type="Gene3D" id="3.40.50.300">
    <property type="entry name" value="P-loop containing nucleotide triphosphate hydrolases"/>
    <property type="match status" value="2"/>
</dbReference>
<feature type="short sequence motif" description="Q motif" evidence="8">
    <location>
        <begin position="8"/>
        <end position="36"/>
    </location>
</feature>
<evidence type="ECO:0000313" key="13">
    <source>
        <dbReference type="EMBL" id="SFK19906.1"/>
    </source>
</evidence>
<dbReference type="Pfam" id="PF00271">
    <property type="entry name" value="Helicase_C"/>
    <property type="match status" value="1"/>
</dbReference>
<protein>
    <recommendedName>
        <fullName evidence="7">ATP-dependent RNA helicase RhlB</fullName>
        <ecNumber evidence="7">3.6.4.13</ecNumber>
    </recommendedName>
</protein>
<dbReference type="InterPro" id="IPR000629">
    <property type="entry name" value="RNA-helicase_DEAD-box_CS"/>
</dbReference>
<feature type="compositionally biased region" description="Basic and acidic residues" evidence="9">
    <location>
        <begin position="389"/>
        <end position="412"/>
    </location>
</feature>
<evidence type="ECO:0000259" key="11">
    <source>
        <dbReference type="PROSITE" id="PS51194"/>
    </source>
</evidence>
<dbReference type="PROSITE" id="PS51192">
    <property type="entry name" value="HELICASE_ATP_BIND_1"/>
    <property type="match status" value="1"/>
</dbReference>
<dbReference type="STRING" id="45496.SAMN04488079_106115"/>
<feature type="domain" description="Helicase C-terminal" evidence="11">
    <location>
        <begin position="245"/>
        <end position="392"/>
    </location>
</feature>
<comment type="similarity">
    <text evidence="7">Belongs to the DEAD box helicase family. RhlB subfamily.</text>
</comment>
<dbReference type="PANTHER" id="PTHR47959">
    <property type="entry name" value="ATP-DEPENDENT RNA HELICASE RHLE-RELATED"/>
    <property type="match status" value="1"/>
</dbReference>
<dbReference type="GO" id="GO:0016887">
    <property type="term" value="F:ATP hydrolysis activity"/>
    <property type="evidence" value="ECO:0007669"/>
    <property type="project" value="RHEA"/>
</dbReference>
<dbReference type="CDD" id="cd18787">
    <property type="entry name" value="SF2_C_DEAD"/>
    <property type="match status" value="1"/>
</dbReference>
<evidence type="ECO:0000256" key="4">
    <source>
        <dbReference type="ARBA" id="ARBA00022806"/>
    </source>
</evidence>
<comment type="function">
    <text evidence="7">DEAD-box RNA helicase involved in RNA degradation. Has RNA-dependent ATPase activity and unwinds double-stranded RNA.</text>
</comment>
<dbReference type="InterPro" id="IPR011545">
    <property type="entry name" value="DEAD/DEAH_box_helicase_dom"/>
</dbReference>
<keyword evidence="4 7" id="KW-0347">Helicase</keyword>
<dbReference type="InterPro" id="IPR027417">
    <property type="entry name" value="P-loop_NTPase"/>
</dbReference>
<keyword evidence="2 7" id="KW-0547">Nucleotide-binding</keyword>
<keyword evidence="5 7" id="KW-0067">ATP-binding</keyword>
<dbReference type="PROSITE" id="PS51195">
    <property type="entry name" value="Q_MOTIF"/>
    <property type="match status" value="1"/>
</dbReference>
<dbReference type="GO" id="GO:0005524">
    <property type="term" value="F:ATP binding"/>
    <property type="evidence" value="ECO:0007669"/>
    <property type="project" value="UniProtKB-UniRule"/>
</dbReference>
<sequence>MSAHLTEQAFSSLPLHASLKAGLANAGFEFCTPIQASALPLLLSGRDVAGQAQTGTGKTIAFLLATFQCLIDKAPAENWDGKQPRALILAPTRELAIQIAKDAEKLNVESKLRIGIAHGGKDYQRQRDAITDGLDILIGTPGRLLDYQKQHVFSLKFIDVVVLDEADRMFDLGFIKDVRYFLRRIPKPEQRLGMLFSATLSYKVSELAYEHMNNPEKVQVEPEKMMGDRIEEWVYYPANDEKIPLLLALIARLKPERGIIFVNTKHVAEVVWGYLEGNGHKASLLSGDVPQKKRESLLQHFQDGEFPFLVATDVAARGLHIPEVSHVFNYDLPQDVEDYVHRTGRTARAGASGVAISLACEEYVFSLPDIEAYIKHKLPLASTSDEQLETPKPRVKREKEAIPQQKRNDASKSTKPRRRRNKPRKGVNSHADKQ</sequence>
<dbReference type="GO" id="GO:0003724">
    <property type="term" value="F:RNA helicase activity"/>
    <property type="evidence" value="ECO:0007669"/>
    <property type="project" value="UniProtKB-UniRule"/>
</dbReference>
<dbReference type="InterPro" id="IPR050079">
    <property type="entry name" value="DEAD_box_RNA_helicase"/>
</dbReference>
<dbReference type="GO" id="GO:0003723">
    <property type="term" value="F:RNA binding"/>
    <property type="evidence" value="ECO:0007669"/>
    <property type="project" value="UniProtKB-UniRule"/>
</dbReference>
<dbReference type="GO" id="GO:0005829">
    <property type="term" value="C:cytosol"/>
    <property type="evidence" value="ECO:0007669"/>
    <property type="project" value="TreeGrafter"/>
</dbReference>
<evidence type="ECO:0000256" key="2">
    <source>
        <dbReference type="ARBA" id="ARBA00022741"/>
    </source>
</evidence>
<dbReference type="InterPro" id="IPR014014">
    <property type="entry name" value="RNA_helicase_DEAD_Q_motif"/>
</dbReference>
<keyword evidence="14" id="KW-1185">Reference proteome</keyword>
<dbReference type="GO" id="GO:0006401">
    <property type="term" value="P:RNA catabolic process"/>
    <property type="evidence" value="ECO:0007669"/>
    <property type="project" value="UniProtKB-UniRule"/>
</dbReference>
<dbReference type="InterPro" id="IPR001650">
    <property type="entry name" value="Helicase_C-like"/>
</dbReference>
<dbReference type="NCBIfam" id="NF003419">
    <property type="entry name" value="PRK04837.1"/>
    <property type="match status" value="1"/>
</dbReference>
<evidence type="ECO:0000256" key="5">
    <source>
        <dbReference type="ARBA" id="ARBA00022840"/>
    </source>
</evidence>
<evidence type="ECO:0000256" key="3">
    <source>
        <dbReference type="ARBA" id="ARBA00022801"/>
    </source>
</evidence>
<name>A0A1I3XLJ5_9GAMM</name>
<evidence type="ECO:0000259" key="12">
    <source>
        <dbReference type="PROSITE" id="PS51195"/>
    </source>
</evidence>
<dbReference type="Pfam" id="PF00270">
    <property type="entry name" value="DEAD"/>
    <property type="match status" value="1"/>
</dbReference>
<evidence type="ECO:0000259" key="10">
    <source>
        <dbReference type="PROSITE" id="PS51192"/>
    </source>
</evidence>
<proteinExistence type="inferred from homology"/>
<dbReference type="OrthoDB" id="9805696at2"/>
<evidence type="ECO:0000256" key="7">
    <source>
        <dbReference type="HAMAP-Rule" id="MF_00661"/>
    </source>
</evidence>
<dbReference type="InterPro" id="IPR023554">
    <property type="entry name" value="RNA_helicase_ATP-dep_RhlB"/>
</dbReference>
<feature type="region of interest" description="Disordered" evidence="9">
    <location>
        <begin position="384"/>
        <end position="434"/>
    </location>
</feature>
<dbReference type="AlphaFoldDB" id="A0A1I3XLJ5"/>
<evidence type="ECO:0000256" key="1">
    <source>
        <dbReference type="ARBA" id="ARBA00022490"/>
    </source>
</evidence>
<dbReference type="SMART" id="SM00490">
    <property type="entry name" value="HELICc"/>
    <property type="match status" value="1"/>
</dbReference>
<dbReference type="EC" id="3.6.4.13" evidence="7"/>
<reference evidence="14" key="1">
    <citation type="submission" date="2016-10" db="EMBL/GenBank/DDBJ databases">
        <authorList>
            <person name="Varghese N."/>
            <person name="Submissions S."/>
        </authorList>
    </citation>
    <scope>NUCLEOTIDE SEQUENCE [LARGE SCALE GENOMIC DNA]</scope>
    <source>
        <strain evidence="14">DSM 11578</strain>
    </source>
</reference>
<dbReference type="Proteomes" id="UP000198924">
    <property type="component" value="Unassembled WGS sequence"/>
</dbReference>
<comment type="subunit">
    <text evidence="7">Component of the RNA degradosome, which is a multiprotein complex involved in RNA processing and mRNA degradation.</text>
</comment>
<evidence type="ECO:0000256" key="6">
    <source>
        <dbReference type="ARBA" id="ARBA00022884"/>
    </source>
</evidence>
<dbReference type="InterPro" id="IPR044742">
    <property type="entry name" value="DEAD/DEAH_RhlB"/>
</dbReference>
<gene>
    <name evidence="7" type="primary">rhlB</name>
    <name evidence="13" type="ORF">SAMN04488079_106115</name>
</gene>
<feature type="domain" description="Helicase ATP-binding" evidence="10">
    <location>
        <begin position="39"/>
        <end position="218"/>
    </location>
</feature>
<evidence type="ECO:0000256" key="9">
    <source>
        <dbReference type="SAM" id="MobiDB-lite"/>
    </source>
</evidence>
<feature type="domain" description="DEAD-box RNA helicase Q" evidence="12">
    <location>
        <begin position="8"/>
        <end position="36"/>
    </location>
</feature>
<comment type="subcellular location">
    <subcellularLocation>
        <location evidence="7">Cytoplasm</location>
    </subcellularLocation>
</comment>
<dbReference type="RefSeq" id="WP_091712653.1">
    <property type="nucleotide sequence ID" value="NZ_FOSH01000006.1"/>
</dbReference>
<keyword evidence="6 7" id="KW-0694">RNA-binding</keyword>
<keyword evidence="1 7" id="KW-0963">Cytoplasm</keyword>
<evidence type="ECO:0000313" key="14">
    <source>
        <dbReference type="Proteomes" id="UP000198924"/>
    </source>
</evidence>
<accession>A0A1I3XLJ5</accession>
<dbReference type="PANTHER" id="PTHR47959:SF10">
    <property type="entry name" value="ATP-DEPENDENT RNA HELICASE RHLB"/>
    <property type="match status" value="1"/>
</dbReference>
<comment type="catalytic activity">
    <reaction evidence="7">
        <text>ATP + H2O = ADP + phosphate + H(+)</text>
        <dbReference type="Rhea" id="RHEA:13065"/>
        <dbReference type="ChEBI" id="CHEBI:15377"/>
        <dbReference type="ChEBI" id="CHEBI:15378"/>
        <dbReference type="ChEBI" id="CHEBI:30616"/>
        <dbReference type="ChEBI" id="CHEBI:43474"/>
        <dbReference type="ChEBI" id="CHEBI:456216"/>
        <dbReference type="EC" id="3.6.4.13"/>
    </reaction>
</comment>
<keyword evidence="3 7" id="KW-0378">Hydrolase</keyword>
<feature type="compositionally biased region" description="Basic residues" evidence="9">
    <location>
        <begin position="414"/>
        <end position="427"/>
    </location>
</feature>
<dbReference type="PROSITE" id="PS00039">
    <property type="entry name" value="DEAD_ATP_HELICASE"/>
    <property type="match status" value="1"/>
</dbReference>
<dbReference type="EMBL" id="FOSH01000006">
    <property type="protein sequence ID" value="SFK19906.1"/>
    <property type="molecule type" value="Genomic_DNA"/>
</dbReference>
<organism evidence="13 14">
    <name type="scientific">Methylophaga sulfidovorans</name>
    <dbReference type="NCBI Taxonomy" id="45496"/>
    <lineage>
        <taxon>Bacteria</taxon>
        <taxon>Pseudomonadati</taxon>
        <taxon>Pseudomonadota</taxon>
        <taxon>Gammaproteobacteria</taxon>
        <taxon>Thiotrichales</taxon>
        <taxon>Piscirickettsiaceae</taxon>
        <taxon>Methylophaga</taxon>
    </lineage>
</organism>
<dbReference type="CDD" id="cd00268">
    <property type="entry name" value="DEADc"/>
    <property type="match status" value="1"/>
</dbReference>